<dbReference type="PROSITE" id="PS00197">
    <property type="entry name" value="2FE2S_FER_1"/>
    <property type="match status" value="1"/>
</dbReference>
<evidence type="ECO:0000256" key="7">
    <source>
        <dbReference type="ARBA" id="ARBA00023014"/>
    </source>
</evidence>
<dbReference type="EMBL" id="FNTL01000002">
    <property type="protein sequence ID" value="SEB36891.1"/>
    <property type="molecule type" value="Genomic_DNA"/>
</dbReference>
<dbReference type="Pfam" id="PF00175">
    <property type="entry name" value="NAD_binding_1"/>
    <property type="match status" value="1"/>
</dbReference>
<dbReference type="GO" id="GO:0051537">
    <property type="term" value="F:2 iron, 2 sulfur cluster binding"/>
    <property type="evidence" value="ECO:0007669"/>
    <property type="project" value="UniProtKB-KW"/>
</dbReference>
<dbReference type="InterPro" id="IPR006058">
    <property type="entry name" value="2Fe2S_fd_BS"/>
</dbReference>
<evidence type="ECO:0000256" key="4">
    <source>
        <dbReference type="ARBA" id="ARBA00022723"/>
    </source>
</evidence>
<evidence type="ECO:0000256" key="2">
    <source>
        <dbReference type="ARBA" id="ARBA00022630"/>
    </source>
</evidence>
<dbReference type="InterPro" id="IPR001041">
    <property type="entry name" value="2Fe-2S_ferredoxin-type"/>
</dbReference>
<dbReference type="InterPro" id="IPR001433">
    <property type="entry name" value="OxRdtase_FAD/NAD-bd"/>
</dbReference>
<dbReference type="Gene3D" id="3.10.20.30">
    <property type="match status" value="1"/>
</dbReference>
<dbReference type="SUPFAM" id="SSF63380">
    <property type="entry name" value="Riboflavin synthase domain-like"/>
    <property type="match status" value="1"/>
</dbReference>
<dbReference type="GO" id="GO:0046872">
    <property type="term" value="F:metal ion binding"/>
    <property type="evidence" value="ECO:0007669"/>
    <property type="project" value="UniProtKB-KW"/>
</dbReference>
<name>A0A1H4IRZ0_RHOJO</name>
<dbReference type="InterPro" id="IPR050415">
    <property type="entry name" value="MRET"/>
</dbReference>
<dbReference type="InterPro" id="IPR017927">
    <property type="entry name" value="FAD-bd_FR_type"/>
</dbReference>
<dbReference type="SUPFAM" id="SSF54292">
    <property type="entry name" value="2Fe-2S ferredoxin-like"/>
    <property type="match status" value="1"/>
</dbReference>
<dbReference type="InterPro" id="IPR039261">
    <property type="entry name" value="FNR_nucleotide-bd"/>
</dbReference>
<dbReference type="InterPro" id="IPR017938">
    <property type="entry name" value="Riboflavin_synthase-like_b-brl"/>
</dbReference>
<organism evidence="10 11">
    <name type="scientific">Rhodococcus jostii</name>
    <dbReference type="NCBI Taxonomy" id="132919"/>
    <lineage>
        <taxon>Bacteria</taxon>
        <taxon>Bacillati</taxon>
        <taxon>Actinomycetota</taxon>
        <taxon>Actinomycetes</taxon>
        <taxon>Mycobacteriales</taxon>
        <taxon>Nocardiaceae</taxon>
        <taxon>Rhodococcus</taxon>
    </lineage>
</organism>
<keyword evidence="7" id="KW-0411">Iron-sulfur</keyword>
<dbReference type="PROSITE" id="PS51085">
    <property type="entry name" value="2FE2S_FER_2"/>
    <property type="match status" value="1"/>
</dbReference>
<keyword evidence="3" id="KW-0001">2Fe-2S</keyword>
<keyword evidence="6" id="KW-0408">Iron</keyword>
<evidence type="ECO:0000313" key="10">
    <source>
        <dbReference type="EMBL" id="SEB36891.1"/>
    </source>
</evidence>
<proteinExistence type="predicted"/>
<protein>
    <submittedName>
        <fullName evidence="10">Ferredoxin-NADP reductase</fullName>
    </submittedName>
</protein>
<accession>A0A1H4IRZ0</accession>
<dbReference type="InterPro" id="IPR036010">
    <property type="entry name" value="2Fe-2S_ferredoxin-like_sf"/>
</dbReference>
<dbReference type="PANTHER" id="PTHR47354:SF1">
    <property type="entry name" value="CARNITINE MONOOXYGENASE REDUCTASE SUBUNIT"/>
    <property type="match status" value="1"/>
</dbReference>
<dbReference type="PANTHER" id="PTHR47354">
    <property type="entry name" value="NADH OXIDOREDUCTASE HCR"/>
    <property type="match status" value="1"/>
</dbReference>
<sequence length="331" mass="36105">MINSMNEARQDDVHVDTAAEFRQVRVRELIWRSEGVVSIGFVSLDGCPLGPWEPGAHLDVQAGPDMVRQYSLCGDPTNAHTWQIAVQRDPRSRGGSIWMHDNVRVGDVLTVRGPRNNFPLVEAEEYLLIAGGIGITPLRAMIAQLQTREARWRLVYGGRSRTTMAFVDELAALGEHVSVVPQDELGIIDLQAEIGQPRPDVTIYCCGPEPLIAAVENACQDWPAGSLHVERFRADIPVVAPDSTSFEVVLEKTGTTIVVGPDQSILEAMEDASIAVSFGCREGICGTCETKVLGGLPEHRDLLLSEAERTANTSMMVCVSRALSPQLVLDL</sequence>
<dbReference type="CDD" id="cd00207">
    <property type="entry name" value="fer2"/>
    <property type="match status" value="1"/>
</dbReference>
<dbReference type="Proteomes" id="UP000183407">
    <property type="component" value="Unassembled WGS sequence"/>
</dbReference>
<keyword evidence="2" id="KW-0285">Flavoprotein</keyword>
<evidence type="ECO:0000313" key="11">
    <source>
        <dbReference type="Proteomes" id="UP000183407"/>
    </source>
</evidence>
<dbReference type="CDD" id="cd06185">
    <property type="entry name" value="PDR_like"/>
    <property type="match status" value="1"/>
</dbReference>
<keyword evidence="5" id="KW-0560">Oxidoreductase</keyword>
<dbReference type="PROSITE" id="PS51384">
    <property type="entry name" value="FAD_FR"/>
    <property type="match status" value="1"/>
</dbReference>
<keyword evidence="4" id="KW-0479">Metal-binding</keyword>
<feature type="domain" description="FAD-binding FR-type" evidence="9">
    <location>
        <begin position="16"/>
        <end position="121"/>
    </location>
</feature>
<evidence type="ECO:0000259" key="8">
    <source>
        <dbReference type="PROSITE" id="PS51085"/>
    </source>
</evidence>
<evidence type="ECO:0000256" key="6">
    <source>
        <dbReference type="ARBA" id="ARBA00023004"/>
    </source>
</evidence>
<gene>
    <name evidence="10" type="ORF">SAMN04490220_0451</name>
</gene>
<dbReference type="SUPFAM" id="SSF52343">
    <property type="entry name" value="Ferredoxin reductase-like, C-terminal NADP-linked domain"/>
    <property type="match status" value="1"/>
</dbReference>
<dbReference type="InterPro" id="IPR012675">
    <property type="entry name" value="Beta-grasp_dom_sf"/>
</dbReference>
<dbReference type="Pfam" id="PF00111">
    <property type="entry name" value="Fer2"/>
    <property type="match status" value="1"/>
</dbReference>
<evidence type="ECO:0000256" key="3">
    <source>
        <dbReference type="ARBA" id="ARBA00022714"/>
    </source>
</evidence>
<evidence type="ECO:0000256" key="5">
    <source>
        <dbReference type="ARBA" id="ARBA00023002"/>
    </source>
</evidence>
<dbReference type="Gene3D" id="3.40.50.80">
    <property type="entry name" value="Nucleotide-binding domain of ferredoxin-NADP reductase (FNR) module"/>
    <property type="match status" value="1"/>
</dbReference>
<reference evidence="11" key="1">
    <citation type="submission" date="2016-10" db="EMBL/GenBank/DDBJ databases">
        <authorList>
            <person name="Varghese N."/>
        </authorList>
    </citation>
    <scope>NUCLEOTIDE SEQUENCE [LARGE SCALE GENOMIC DNA]</scope>
    <source>
        <strain evidence="11">DSM 44719</strain>
    </source>
</reference>
<dbReference type="GO" id="GO:0016491">
    <property type="term" value="F:oxidoreductase activity"/>
    <property type="evidence" value="ECO:0007669"/>
    <property type="project" value="UniProtKB-KW"/>
</dbReference>
<comment type="cofactor">
    <cofactor evidence="1">
        <name>FAD</name>
        <dbReference type="ChEBI" id="CHEBI:57692"/>
    </cofactor>
</comment>
<evidence type="ECO:0000259" key="9">
    <source>
        <dbReference type="PROSITE" id="PS51384"/>
    </source>
</evidence>
<dbReference type="AlphaFoldDB" id="A0A1H4IRZ0"/>
<evidence type="ECO:0000256" key="1">
    <source>
        <dbReference type="ARBA" id="ARBA00001974"/>
    </source>
</evidence>
<dbReference type="Gene3D" id="2.40.30.10">
    <property type="entry name" value="Translation factors"/>
    <property type="match status" value="1"/>
</dbReference>
<feature type="domain" description="2Fe-2S ferredoxin-type" evidence="8">
    <location>
        <begin position="244"/>
        <end position="331"/>
    </location>
</feature>
<dbReference type="PRINTS" id="PR00409">
    <property type="entry name" value="PHDIOXRDTASE"/>
</dbReference>